<dbReference type="OrthoDB" id="7849731at2"/>
<evidence type="ECO:0000313" key="3">
    <source>
        <dbReference type="Proteomes" id="UP000002186"/>
    </source>
</evidence>
<dbReference type="EMBL" id="CP001281">
    <property type="protein sequence ID" value="ACK53144.1"/>
    <property type="molecule type" value="Genomic_DNA"/>
</dbReference>
<reference evidence="2 3" key="2">
    <citation type="journal article" date="2012" name="Stand. Genomic Sci.">
        <title>Complete genome sequence of Thauera aminoaromatica strain MZ1T.</title>
        <authorList>
            <person name="Jiang K."/>
            <person name="Sanseverino J."/>
            <person name="Chauhan A."/>
            <person name="Lucas S."/>
            <person name="Copeland A."/>
            <person name="Lapidus A."/>
            <person name="Del Rio T.G."/>
            <person name="Dalin E."/>
            <person name="Tice H."/>
            <person name="Bruce D."/>
            <person name="Goodwin L."/>
            <person name="Pitluck S."/>
            <person name="Sims D."/>
            <person name="Brettin T."/>
            <person name="Detter J.C."/>
            <person name="Han C."/>
            <person name="Chang Y.J."/>
            <person name="Larimer F."/>
            <person name="Land M."/>
            <person name="Hauser L."/>
            <person name="Kyrpides N.C."/>
            <person name="Mikhailova N."/>
            <person name="Moser S."/>
            <person name="Jegier P."/>
            <person name="Close D."/>
            <person name="Debruyn J.M."/>
            <person name="Wang Y."/>
            <person name="Layton A.C."/>
            <person name="Allen M.S."/>
            <person name="Sayler G.S."/>
        </authorList>
    </citation>
    <scope>NUCLEOTIDE SEQUENCE [LARGE SCALE GENOMIC DNA]</scope>
    <source>
        <strain evidence="2 3">MZ1T</strain>
    </source>
</reference>
<evidence type="ECO:0000256" key="1">
    <source>
        <dbReference type="ARBA" id="ARBA00023186"/>
    </source>
</evidence>
<dbReference type="PANTHER" id="PTHR34227:SF1">
    <property type="entry name" value="DIMETHYL SULFOXIDE REDUCTASE CHAPERONE-RELATED"/>
    <property type="match status" value="1"/>
</dbReference>
<dbReference type="RefSeq" id="WP_012584406.1">
    <property type="nucleotide sequence ID" value="NC_011662.2"/>
</dbReference>
<dbReference type="InterPro" id="IPR050289">
    <property type="entry name" value="TorD/DmsD_chaperones"/>
</dbReference>
<dbReference type="InterPro" id="IPR036411">
    <property type="entry name" value="TorD-like_sf"/>
</dbReference>
<proteinExistence type="predicted"/>
<dbReference type="Proteomes" id="UP000002186">
    <property type="component" value="Chromosome"/>
</dbReference>
<accession>C4ZIK7</accession>
<gene>
    <name evidence="2" type="ordered locus">Tmz1t_0360</name>
</gene>
<dbReference type="Gene3D" id="1.10.3480.10">
    <property type="entry name" value="TorD-like"/>
    <property type="match status" value="1"/>
</dbReference>
<reference evidence="3" key="1">
    <citation type="submission" date="2009-05" db="EMBL/GenBank/DDBJ databases">
        <title>Complete sequence of chromosome of Thauera sp. MZ1T.</title>
        <authorList>
            <consortium name="US DOE Joint Genome Institute"/>
            <person name="Lucas S."/>
            <person name="Copeland A."/>
            <person name="Lapidus A."/>
            <person name="Glavina del Rio T."/>
            <person name="Dalin E."/>
            <person name="Tice H."/>
            <person name="Bruce D."/>
            <person name="Goodwin L."/>
            <person name="Pitluck S."/>
            <person name="Sims D."/>
            <person name="Brettin T."/>
            <person name="Detter J.C."/>
            <person name="Han C."/>
            <person name="Larimer F."/>
            <person name="Land M."/>
            <person name="Hauser L."/>
            <person name="Kyrpides N."/>
            <person name="Mikhailova N."/>
            <person name="Sayler G.S."/>
        </authorList>
    </citation>
    <scope>NUCLEOTIDE SEQUENCE [LARGE SCALE GENOMIC DNA]</scope>
    <source>
        <strain evidence="3">MZ1T</strain>
    </source>
</reference>
<dbReference type="STRING" id="85643.Tmz1t_0360"/>
<dbReference type="Pfam" id="PF02613">
    <property type="entry name" value="Nitrate_red_del"/>
    <property type="match status" value="1"/>
</dbReference>
<dbReference type="InterPro" id="IPR020945">
    <property type="entry name" value="DMSO/NO3_reduct_chaperone"/>
</dbReference>
<sequence>MSEHARWPGQEAAQALAADADMLSFLHASELDAAVLESLRAVGFPANLALLPGDAMAREAWRALSAALREIPVQPDAAALDELAAEFAAIYLTGAYRLSPCESYWLDQDHLLYQGPMFELRQRYAEAGLRVKDWRKRPEDHMTHQLGFVARLLSAARSEENWKQLASFLDQHLLRWIHDFARAVHARTGASFYAALAVLTATWCASLRACIDVPPMAHAQPAEARSDAKDVQH</sequence>
<organism evidence="2 3">
    <name type="scientific">Thauera aminoaromatica</name>
    <dbReference type="NCBI Taxonomy" id="164330"/>
    <lineage>
        <taxon>Bacteria</taxon>
        <taxon>Pseudomonadati</taxon>
        <taxon>Pseudomonadota</taxon>
        <taxon>Betaproteobacteria</taxon>
        <taxon>Rhodocyclales</taxon>
        <taxon>Zoogloeaceae</taxon>
        <taxon>Thauera</taxon>
    </lineage>
</organism>
<protein>
    <submittedName>
        <fullName evidence="2">Putative anaerobic dehydrogenase-like component</fullName>
    </submittedName>
</protein>
<dbReference type="eggNOG" id="COG3381">
    <property type="taxonomic scope" value="Bacteria"/>
</dbReference>
<dbReference type="PANTHER" id="PTHR34227">
    <property type="entry name" value="CHAPERONE PROTEIN YCDY"/>
    <property type="match status" value="1"/>
</dbReference>
<evidence type="ECO:0000313" key="2">
    <source>
        <dbReference type="EMBL" id="ACK53144.1"/>
    </source>
</evidence>
<keyword evidence="3" id="KW-1185">Reference proteome</keyword>
<dbReference type="AlphaFoldDB" id="C4ZIK7"/>
<dbReference type="KEGG" id="tmz:Tmz1t_0360"/>
<dbReference type="SUPFAM" id="SSF89155">
    <property type="entry name" value="TorD-like"/>
    <property type="match status" value="1"/>
</dbReference>
<dbReference type="HOGENOM" id="CLU_077650_0_0_4"/>
<name>C4ZIK7_THASP</name>
<keyword evidence="1" id="KW-0143">Chaperone</keyword>